<protein>
    <recommendedName>
        <fullName evidence="6">3-hydroxyisobutyrate dehydrogenase</fullName>
        <shortName evidence="6">HIBADH</shortName>
        <ecNumber evidence="6">1.1.1.31</ecNumber>
    </recommendedName>
</protein>
<dbReference type="GO" id="GO:0051287">
    <property type="term" value="F:NAD binding"/>
    <property type="evidence" value="ECO:0007669"/>
    <property type="project" value="InterPro"/>
</dbReference>
<dbReference type="InterPro" id="IPR029154">
    <property type="entry name" value="HIBADH-like_NADP-bd"/>
</dbReference>
<dbReference type="AlphaFoldDB" id="A0A1G7F419"/>
<feature type="domain" description="3-hydroxyisobutyrate dehydrogenase-like NAD-binding" evidence="8">
    <location>
        <begin position="162"/>
        <end position="289"/>
    </location>
</feature>
<evidence type="ECO:0000256" key="3">
    <source>
        <dbReference type="ARBA" id="ARBA00023002"/>
    </source>
</evidence>
<dbReference type="GO" id="GO:0050661">
    <property type="term" value="F:NADP binding"/>
    <property type="evidence" value="ECO:0007669"/>
    <property type="project" value="InterPro"/>
</dbReference>
<comment type="pathway">
    <text evidence="6">Amino-acid degradation; L-valine degradation.</text>
</comment>
<dbReference type="PROSITE" id="PS00895">
    <property type="entry name" value="3_HYDROXYISOBUT_DH"/>
    <property type="match status" value="1"/>
</dbReference>
<dbReference type="Proteomes" id="UP000183685">
    <property type="component" value="Unassembled WGS sequence"/>
</dbReference>
<dbReference type="FunFam" id="1.10.1040.10:FF:000006">
    <property type="entry name" value="3-hydroxyisobutyrate dehydrogenase"/>
    <property type="match status" value="1"/>
</dbReference>
<dbReference type="Gene3D" id="1.10.1040.10">
    <property type="entry name" value="N-(1-d-carboxylethyl)-l-norvaline Dehydrogenase, domain 2"/>
    <property type="match status" value="1"/>
</dbReference>
<dbReference type="Gene3D" id="3.40.50.720">
    <property type="entry name" value="NAD(P)-binding Rossmann-like Domain"/>
    <property type="match status" value="1"/>
</dbReference>
<dbReference type="GO" id="GO:0008442">
    <property type="term" value="F:3-hydroxyisobutyrate dehydrogenase activity"/>
    <property type="evidence" value="ECO:0007669"/>
    <property type="project" value="UniProtKB-EC"/>
</dbReference>
<evidence type="ECO:0000256" key="4">
    <source>
        <dbReference type="ARBA" id="ARBA00023027"/>
    </source>
</evidence>
<keyword evidence="4 6" id="KW-0520">NAD</keyword>
<dbReference type="UniPathway" id="UPA00362"/>
<organism evidence="9 10">
    <name type="scientific">Kordiimonas lacus</name>
    <dbReference type="NCBI Taxonomy" id="637679"/>
    <lineage>
        <taxon>Bacteria</taxon>
        <taxon>Pseudomonadati</taxon>
        <taxon>Pseudomonadota</taxon>
        <taxon>Alphaproteobacteria</taxon>
        <taxon>Kordiimonadales</taxon>
        <taxon>Kordiimonadaceae</taxon>
        <taxon>Kordiimonas</taxon>
    </lineage>
</organism>
<dbReference type="InterPro" id="IPR008927">
    <property type="entry name" value="6-PGluconate_DH-like_C_sf"/>
</dbReference>
<dbReference type="PANTHER" id="PTHR22981">
    <property type="entry name" value="3-HYDROXYISOBUTYRATE DEHYDROGENASE-RELATED"/>
    <property type="match status" value="1"/>
</dbReference>
<keyword evidence="2 6" id="KW-0101">Branched-chain amino acid catabolism</keyword>
<dbReference type="SUPFAM" id="SSF48179">
    <property type="entry name" value="6-phosphogluconate dehydrogenase C-terminal domain-like"/>
    <property type="match status" value="1"/>
</dbReference>
<dbReference type="PANTHER" id="PTHR22981:SF7">
    <property type="entry name" value="3-HYDROXYISOBUTYRATE DEHYDROGENASE, MITOCHONDRIAL"/>
    <property type="match status" value="1"/>
</dbReference>
<feature type="active site" evidence="5">
    <location>
        <position position="168"/>
    </location>
</feature>
<comment type="similarity">
    <text evidence="1 6">Belongs to the HIBADH-related family.</text>
</comment>
<comment type="catalytic activity">
    <reaction evidence="6">
        <text>3-hydroxy-2-methylpropanoate + NAD(+) = 2-methyl-3-oxopropanoate + NADH + H(+)</text>
        <dbReference type="Rhea" id="RHEA:17681"/>
        <dbReference type="ChEBI" id="CHEBI:11805"/>
        <dbReference type="ChEBI" id="CHEBI:15378"/>
        <dbReference type="ChEBI" id="CHEBI:57540"/>
        <dbReference type="ChEBI" id="CHEBI:57700"/>
        <dbReference type="ChEBI" id="CHEBI:57945"/>
        <dbReference type="EC" id="1.1.1.31"/>
    </reaction>
</comment>
<dbReference type="RefSeq" id="WP_068303506.1">
    <property type="nucleotide sequence ID" value="NZ_DAIOMO010000007.1"/>
</dbReference>
<gene>
    <name evidence="9" type="ORF">SAMN04488071_3595</name>
</gene>
<evidence type="ECO:0000259" key="7">
    <source>
        <dbReference type="Pfam" id="PF03446"/>
    </source>
</evidence>
<dbReference type="PIRSF" id="PIRSF000103">
    <property type="entry name" value="HIBADH"/>
    <property type="match status" value="1"/>
</dbReference>
<dbReference type="InterPro" id="IPR013328">
    <property type="entry name" value="6PGD_dom2"/>
</dbReference>
<dbReference type="InterPro" id="IPR015815">
    <property type="entry name" value="HIBADH-related"/>
</dbReference>
<feature type="domain" description="6-phosphogluconate dehydrogenase NADP-binding" evidence="7">
    <location>
        <begin position="3"/>
        <end position="159"/>
    </location>
</feature>
<dbReference type="InterPro" id="IPR036291">
    <property type="entry name" value="NAD(P)-bd_dom_sf"/>
</dbReference>
<keyword evidence="3 6" id="KW-0560">Oxidoreductase</keyword>
<dbReference type="Pfam" id="PF14833">
    <property type="entry name" value="NAD_binding_11"/>
    <property type="match status" value="1"/>
</dbReference>
<dbReference type="STRING" id="637679.GCA_001550055_01567"/>
<dbReference type="Pfam" id="PF03446">
    <property type="entry name" value="NAD_binding_2"/>
    <property type="match status" value="1"/>
</dbReference>
<dbReference type="EMBL" id="FNAK01000009">
    <property type="protein sequence ID" value="SDE70295.1"/>
    <property type="molecule type" value="Genomic_DNA"/>
</dbReference>
<sequence length="293" mass="29625">MTTVAFIGLGNMGLPMAKNLVSGGMTVRGFDLSADAKAGLQEAGGQAFDSVHDAVEGADVVITMLPNAKIVEAVYADVTKAAKDGALFIDSSTIDVATARKVADRAHHAGFEMVDAPVSGGVGGAAAGTLAFMVGGSAEAFERAKPVLEPMAGKIVHCGQAGNGQAAKACNNMLLAISMIGVSEAFNLGRALGLDDQTFFDVASNASGQCWSLTSYCPAPGPVPTAPSNNDYNPGFATALMLKDLGIAMDAAGDTGASTPLGALSREIYKAMDEAGHGGKDFSAVIKHLAGKL</sequence>
<evidence type="ECO:0000256" key="6">
    <source>
        <dbReference type="RuleBase" id="RU910714"/>
    </source>
</evidence>
<evidence type="ECO:0000256" key="5">
    <source>
        <dbReference type="PIRSR" id="PIRSR000103-1"/>
    </source>
</evidence>
<accession>A0A1G7F419</accession>
<proteinExistence type="inferred from homology"/>
<evidence type="ECO:0000256" key="2">
    <source>
        <dbReference type="ARBA" id="ARBA00022456"/>
    </source>
</evidence>
<name>A0A1G7F419_9PROT</name>
<dbReference type="EC" id="1.1.1.31" evidence="6"/>
<dbReference type="GO" id="GO:0006574">
    <property type="term" value="P:L-valine catabolic process"/>
    <property type="evidence" value="ECO:0007669"/>
    <property type="project" value="UniProtKB-UniPathway"/>
</dbReference>
<dbReference type="InterPro" id="IPR011548">
    <property type="entry name" value="HIBADH"/>
</dbReference>
<evidence type="ECO:0000313" key="9">
    <source>
        <dbReference type="EMBL" id="SDE70295.1"/>
    </source>
</evidence>
<dbReference type="InterPro" id="IPR006115">
    <property type="entry name" value="6PGDH_NADP-bd"/>
</dbReference>
<dbReference type="SUPFAM" id="SSF51735">
    <property type="entry name" value="NAD(P)-binding Rossmann-fold domains"/>
    <property type="match status" value="1"/>
</dbReference>
<keyword evidence="10" id="KW-1185">Reference proteome</keyword>
<dbReference type="NCBIfam" id="TIGR01692">
    <property type="entry name" value="HIBADH"/>
    <property type="match status" value="1"/>
</dbReference>
<evidence type="ECO:0000313" key="10">
    <source>
        <dbReference type="Proteomes" id="UP000183685"/>
    </source>
</evidence>
<evidence type="ECO:0000256" key="1">
    <source>
        <dbReference type="ARBA" id="ARBA00009080"/>
    </source>
</evidence>
<evidence type="ECO:0000259" key="8">
    <source>
        <dbReference type="Pfam" id="PF14833"/>
    </source>
</evidence>
<dbReference type="OrthoDB" id="9812907at2"/>
<reference evidence="9 10" key="1">
    <citation type="submission" date="2016-10" db="EMBL/GenBank/DDBJ databases">
        <authorList>
            <person name="de Groot N.N."/>
        </authorList>
    </citation>
    <scope>NUCLEOTIDE SEQUENCE [LARGE SCALE GENOMIC DNA]</scope>
    <source>
        <strain evidence="9 10">CGMCC 1.9109</strain>
    </source>
</reference>
<dbReference type="InterPro" id="IPR002204">
    <property type="entry name" value="3-OH-isobutyrate_DH-rel_CS"/>
</dbReference>